<protein>
    <submittedName>
        <fullName evidence="1">DUF2199 domain-containing protein</fullName>
    </submittedName>
</protein>
<comment type="caution">
    <text evidence="1">The sequence shown here is derived from an EMBL/GenBank/DDBJ whole genome shotgun (WGS) entry which is preliminary data.</text>
</comment>
<sequence>MLRGKTLHGIPSFVAPAPFSYYQIPDEERAHRCSLGSDDCVIDETLFFVRGNIEIPVHGFAEPFMWGVWLSVSEASFQEWVRTFHVAKRSHVGPFFGWLNTQLSVYPDTINLKTMVHLRNDGIRPYVSVEPTDHPLALEQRHGISRERVAQIYRDVMHPDDSAR</sequence>
<proteinExistence type="predicted"/>
<evidence type="ECO:0000313" key="1">
    <source>
        <dbReference type="EMBL" id="RQY96314.1"/>
    </source>
</evidence>
<reference evidence="1 2" key="1">
    <citation type="submission" date="2018-08" db="EMBL/GenBank/DDBJ databases">
        <title>Comparative analysis of Burkholderia isolates from Puerto Rico.</title>
        <authorList>
            <person name="Hall C."/>
            <person name="Sahl J."/>
            <person name="Wagner D."/>
        </authorList>
    </citation>
    <scope>NUCLEOTIDE SEQUENCE [LARGE SCALE GENOMIC DNA]</scope>
    <source>
        <strain evidence="1 2">Bp8966</strain>
    </source>
</reference>
<dbReference type="EMBL" id="QTPM01000006">
    <property type="protein sequence ID" value="RQY96314.1"/>
    <property type="molecule type" value="Genomic_DNA"/>
</dbReference>
<dbReference type="Pfam" id="PF09965">
    <property type="entry name" value="DUF2199"/>
    <property type="match status" value="1"/>
</dbReference>
<dbReference type="InterPro" id="IPR018697">
    <property type="entry name" value="DUF2199"/>
</dbReference>
<evidence type="ECO:0000313" key="2">
    <source>
        <dbReference type="Proteomes" id="UP000281098"/>
    </source>
</evidence>
<organism evidence="1 2">
    <name type="scientific">Burkholderia stagnalis</name>
    <dbReference type="NCBI Taxonomy" id="1503054"/>
    <lineage>
        <taxon>Bacteria</taxon>
        <taxon>Pseudomonadati</taxon>
        <taxon>Pseudomonadota</taxon>
        <taxon>Betaproteobacteria</taxon>
        <taxon>Burkholderiales</taxon>
        <taxon>Burkholderiaceae</taxon>
        <taxon>Burkholderia</taxon>
        <taxon>Burkholderia cepacia complex</taxon>
    </lineage>
</organism>
<accession>A0ABX9YUA6</accession>
<name>A0ABX9YUA6_9BURK</name>
<dbReference type="Proteomes" id="UP000281098">
    <property type="component" value="Unassembled WGS sequence"/>
</dbReference>
<gene>
    <name evidence="1" type="ORF">DF017_06550</name>
</gene>
<dbReference type="RefSeq" id="WP_124489968.1">
    <property type="nucleotide sequence ID" value="NZ_QTOI01000005.1"/>
</dbReference>
<keyword evidence="2" id="KW-1185">Reference proteome</keyword>